<reference evidence="7 8" key="1">
    <citation type="journal article" date="2010" name="J. Bacteriol.">
        <title>Complete genome sequence of "Candidatus Puniceispirillum marinum" IMCC1322, a representative of the SAR116 clade in the Alphaproteobacteria.</title>
        <authorList>
            <person name="Oh H.M."/>
            <person name="Kwon K.K."/>
            <person name="Kang I."/>
            <person name="Kang S.G."/>
            <person name="Lee J.H."/>
            <person name="Kim S.J."/>
            <person name="Cho J.C."/>
        </authorList>
    </citation>
    <scope>NUCLEOTIDE SEQUENCE [LARGE SCALE GENOMIC DNA]</scope>
    <source>
        <strain evidence="7 8">IMCC1322</strain>
    </source>
</reference>
<protein>
    <recommendedName>
        <fullName evidence="4 5">Large ribosomal subunit protein bL35</fullName>
    </recommendedName>
</protein>
<dbReference type="GO" id="GO:0006412">
    <property type="term" value="P:translation"/>
    <property type="evidence" value="ECO:0007669"/>
    <property type="project" value="UniProtKB-UniRule"/>
</dbReference>
<evidence type="ECO:0000313" key="8">
    <source>
        <dbReference type="Proteomes" id="UP000007460"/>
    </source>
</evidence>
<dbReference type="SUPFAM" id="SSF143034">
    <property type="entry name" value="L35p-like"/>
    <property type="match status" value="1"/>
</dbReference>
<organism evidence="7 8">
    <name type="scientific">Puniceispirillum marinum (strain IMCC1322)</name>
    <dbReference type="NCBI Taxonomy" id="488538"/>
    <lineage>
        <taxon>Bacteria</taxon>
        <taxon>Pseudomonadati</taxon>
        <taxon>Pseudomonadota</taxon>
        <taxon>Alphaproteobacteria</taxon>
        <taxon>Candidatus Puniceispirillales</taxon>
        <taxon>Candidatus Puniceispirillaceae</taxon>
        <taxon>Candidatus Puniceispirillum</taxon>
    </lineage>
</organism>
<dbReference type="PANTHER" id="PTHR33343:SF1">
    <property type="entry name" value="LARGE RIBOSOMAL SUBUNIT PROTEIN BL35M"/>
    <property type="match status" value="1"/>
</dbReference>
<accession>D5BT78</accession>
<dbReference type="FunFam" id="4.10.410.60:FF:000001">
    <property type="entry name" value="50S ribosomal protein L35"/>
    <property type="match status" value="1"/>
</dbReference>
<evidence type="ECO:0000313" key="7">
    <source>
        <dbReference type="EMBL" id="ADE39475.1"/>
    </source>
</evidence>
<dbReference type="HOGENOM" id="CLU_169643_2_1_5"/>
<dbReference type="Gene3D" id="4.10.410.60">
    <property type="match status" value="1"/>
</dbReference>
<dbReference type="GO" id="GO:0003735">
    <property type="term" value="F:structural constituent of ribosome"/>
    <property type="evidence" value="ECO:0007669"/>
    <property type="project" value="InterPro"/>
</dbReference>
<dbReference type="PROSITE" id="PS00936">
    <property type="entry name" value="RIBOSOMAL_L35"/>
    <property type="match status" value="1"/>
</dbReference>
<dbReference type="InterPro" id="IPR037229">
    <property type="entry name" value="Ribosomal_bL35_sf"/>
</dbReference>
<dbReference type="STRING" id="488538.SAR116_1232"/>
<dbReference type="EMBL" id="CP001751">
    <property type="protein sequence ID" value="ADE39475.1"/>
    <property type="molecule type" value="Genomic_DNA"/>
</dbReference>
<evidence type="ECO:0000256" key="3">
    <source>
        <dbReference type="ARBA" id="ARBA00023274"/>
    </source>
</evidence>
<dbReference type="InterPro" id="IPR001706">
    <property type="entry name" value="Ribosomal_bL35"/>
</dbReference>
<dbReference type="PANTHER" id="PTHR33343">
    <property type="entry name" value="54S RIBOSOMAL PROTEIN BL35M"/>
    <property type="match status" value="1"/>
</dbReference>
<dbReference type="PRINTS" id="PR00064">
    <property type="entry name" value="RIBOSOMALL35"/>
</dbReference>
<keyword evidence="3 5" id="KW-0687">Ribonucleoprotein</keyword>
<dbReference type="NCBIfam" id="TIGR00001">
    <property type="entry name" value="rpmI_bact"/>
    <property type="match status" value="1"/>
</dbReference>
<proteinExistence type="inferred from homology"/>
<dbReference type="AlphaFoldDB" id="D5BT78"/>
<dbReference type="OrthoDB" id="9804851at2"/>
<gene>
    <name evidence="5" type="primary">rpmI</name>
    <name evidence="7" type="ordered locus">SAR116_1232</name>
</gene>
<dbReference type="GO" id="GO:0022625">
    <property type="term" value="C:cytosolic large ribosomal subunit"/>
    <property type="evidence" value="ECO:0007669"/>
    <property type="project" value="TreeGrafter"/>
</dbReference>
<keyword evidence="2 5" id="KW-0689">Ribosomal protein</keyword>
<evidence type="ECO:0000256" key="5">
    <source>
        <dbReference type="HAMAP-Rule" id="MF_00514"/>
    </source>
</evidence>
<dbReference type="KEGG" id="apb:SAR116_1232"/>
<evidence type="ECO:0000256" key="4">
    <source>
        <dbReference type="ARBA" id="ARBA00071664"/>
    </source>
</evidence>
<sequence length="65" mass="7408">MPKMKTKSGAKKRFRLTASGKVRGSAAFLSHNLRRRSQKMKRKARGTMILSDADARIVKRFIPYA</sequence>
<dbReference type="InterPro" id="IPR021137">
    <property type="entry name" value="Ribosomal_bL35-like"/>
</dbReference>
<evidence type="ECO:0000256" key="2">
    <source>
        <dbReference type="ARBA" id="ARBA00022980"/>
    </source>
</evidence>
<dbReference type="RefSeq" id="WP_013046102.1">
    <property type="nucleotide sequence ID" value="NC_014010.1"/>
</dbReference>
<evidence type="ECO:0000256" key="1">
    <source>
        <dbReference type="ARBA" id="ARBA00006598"/>
    </source>
</evidence>
<keyword evidence="8" id="KW-1185">Reference proteome</keyword>
<dbReference type="Proteomes" id="UP000007460">
    <property type="component" value="Chromosome"/>
</dbReference>
<dbReference type="Pfam" id="PF01632">
    <property type="entry name" value="Ribosomal_L35p"/>
    <property type="match status" value="1"/>
</dbReference>
<comment type="similarity">
    <text evidence="1 5 6">Belongs to the bacterial ribosomal protein bL35 family.</text>
</comment>
<name>D5BT78_PUNMI</name>
<dbReference type="InterPro" id="IPR018265">
    <property type="entry name" value="Ribosomal_bL35_CS"/>
</dbReference>
<dbReference type="eggNOG" id="COG0291">
    <property type="taxonomic scope" value="Bacteria"/>
</dbReference>
<evidence type="ECO:0000256" key="6">
    <source>
        <dbReference type="RuleBase" id="RU000568"/>
    </source>
</evidence>
<dbReference type="HAMAP" id="MF_00514">
    <property type="entry name" value="Ribosomal_bL35"/>
    <property type="match status" value="1"/>
</dbReference>